<evidence type="ECO:0000313" key="1">
    <source>
        <dbReference type="EMBL" id="MFC7670392.1"/>
    </source>
</evidence>
<name>A0ABW2UC29_9BACT</name>
<reference evidence="2" key="1">
    <citation type="journal article" date="2019" name="Int. J. Syst. Evol. Microbiol.">
        <title>The Global Catalogue of Microorganisms (GCM) 10K type strain sequencing project: providing services to taxonomists for standard genome sequencing and annotation.</title>
        <authorList>
            <consortium name="The Broad Institute Genomics Platform"/>
            <consortium name="The Broad Institute Genome Sequencing Center for Infectious Disease"/>
            <person name="Wu L."/>
            <person name="Ma J."/>
        </authorList>
    </citation>
    <scope>NUCLEOTIDE SEQUENCE [LARGE SCALE GENOMIC DNA]</scope>
    <source>
        <strain evidence="2">JCM 19635</strain>
    </source>
</reference>
<evidence type="ECO:0008006" key="3">
    <source>
        <dbReference type="Google" id="ProtNLM"/>
    </source>
</evidence>
<comment type="caution">
    <text evidence="1">The sequence shown here is derived from an EMBL/GenBank/DDBJ whole genome shotgun (WGS) entry which is preliminary data.</text>
</comment>
<sequence length="215" mass="24510">MALTPLRRLQLRDTAYHLLCARLEALLDPNPADPWPRHHQHFGASLALTARAYRQVGGLPEKCFLEDEALCHSLYRHDLAVRHSPHVQVLTSARRQGRVEVGLSWQLREWLHMSREQREPQVPNPTELAARWLLRRQLRHYWASRPTQQHQGLAMRLGLPALALLARVQRAATFGELWQGLLDSAVVAPLTTVPLAQALLELPVLIKQYSLQKAA</sequence>
<dbReference type="EMBL" id="JBHTEK010000001">
    <property type="protein sequence ID" value="MFC7670392.1"/>
    <property type="molecule type" value="Genomic_DNA"/>
</dbReference>
<proteinExistence type="predicted"/>
<gene>
    <name evidence="1" type="ORF">ACFQT0_25750</name>
</gene>
<dbReference type="SUPFAM" id="SSF53448">
    <property type="entry name" value="Nucleotide-diphospho-sugar transferases"/>
    <property type="match status" value="1"/>
</dbReference>
<accession>A0ABW2UC29</accession>
<dbReference type="Proteomes" id="UP001596513">
    <property type="component" value="Unassembled WGS sequence"/>
</dbReference>
<keyword evidence="2" id="KW-1185">Reference proteome</keyword>
<protein>
    <recommendedName>
        <fullName evidence="3">HD domain-containing protein</fullName>
    </recommendedName>
</protein>
<dbReference type="RefSeq" id="WP_380205839.1">
    <property type="nucleotide sequence ID" value="NZ_JBHTEK010000001.1"/>
</dbReference>
<evidence type="ECO:0000313" key="2">
    <source>
        <dbReference type="Proteomes" id="UP001596513"/>
    </source>
</evidence>
<organism evidence="1 2">
    <name type="scientific">Hymenobacter humi</name>
    <dbReference type="NCBI Taxonomy" id="1411620"/>
    <lineage>
        <taxon>Bacteria</taxon>
        <taxon>Pseudomonadati</taxon>
        <taxon>Bacteroidota</taxon>
        <taxon>Cytophagia</taxon>
        <taxon>Cytophagales</taxon>
        <taxon>Hymenobacteraceae</taxon>
        <taxon>Hymenobacter</taxon>
    </lineage>
</organism>
<dbReference type="InterPro" id="IPR029044">
    <property type="entry name" value="Nucleotide-diphossugar_trans"/>
</dbReference>